<dbReference type="Proteomes" id="UP000037460">
    <property type="component" value="Unassembled WGS sequence"/>
</dbReference>
<dbReference type="Gene3D" id="3.40.525.10">
    <property type="entry name" value="CRAL-TRIO lipid binding domain"/>
    <property type="match status" value="1"/>
</dbReference>
<dbReference type="AlphaFoldDB" id="A0A0M0KA32"/>
<name>A0A0M0KA32_9EUKA</name>
<dbReference type="EMBL" id="JWZX01000780">
    <property type="protein sequence ID" value="KOO35706.1"/>
    <property type="molecule type" value="Genomic_DNA"/>
</dbReference>
<sequence>MTVLDQMPSIPNASFTVPAVSLVPDLFKSLFGGGGPHQRYVIITEKGIHNFVTHEHVARGTGLSELSDEGEARGFVARLRCNWVLYRVEGGVYTEIDAGGIGLGDGPSIRLFRILSPPVPESYVVVTENGIHNFEPSTHTDEGKAREYVASLVLCNWVLYRVEGGVYTEVDAGGIGLARPSIRWYVENELAPAARNALRFKGVSGESGGLWRNASWFVTTPDTAPEDSPRTPEEQSLEKLCGACAQLGAQPPSAHSGARYLKEHQGDVAKAAVAFAASSRWREEEGIHELLRPGALKLADPTAEAALEHAMGPHAMQVLCHDLEGRPVIFYDLRALDVPKLLAKGVSQRDIEPKMDPALHASAHHGAHPSPQASRSATS</sequence>
<reference evidence="2" key="1">
    <citation type="journal article" date="2015" name="PLoS Genet.">
        <title>Genome Sequence and Transcriptome Analyses of Chrysochromulina tobin: Metabolic Tools for Enhanced Algal Fitness in the Prominent Order Prymnesiales (Haptophyceae).</title>
        <authorList>
            <person name="Hovde B.T."/>
            <person name="Deodato C.R."/>
            <person name="Hunsperger H.M."/>
            <person name="Ryken S.A."/>
            <person name="Yost W."/>
            <person name="Jha R.K."/>
            <person name="Patterson J."/>
            <person name="Monnat R.J. Jr."/>
            <person name="Barlow S.B."/>
            <person name="Starkenburg S.R."/>
            <person name="Cattolico R.A."/>
        </authorList>
    </citation>
    <scope>NUCLEOTIDE SEQUENCE</scope>
    <source>
        <strain evidence="2">CCMP291</strain>
    </source>
</reference>
<protein>
    <submittedName>
        <fullName evidence="1">Uncharacterized protein</fullName>
    </submittedName>
</protein>
<gene>
    <name evidence="1" type="ORF">Ctob_010034</name>
</gene>
<accession>A0A0M0KA32</accession>
<dbReference type="InterPro" id="IPR036865">
    <property type="entry name" value="CRAL-TRIO_dom_sf"/>
</dbReference>
<keyword evidence="2" id="KW-1185">Reference proteome</keyword>
<evidence type="ECO:0000313" key="2">
    <source>
        <dbReference type="Proteomes" id="UP000037460"/>
    </source>
</evidence>
<proteinExistence type="predicted"/>
<organism evidence="1 2">
    <name type="scientific">Chrysochromulina tobinii</name>
    <dbReference type="NCBI Taxonomy" id="1460289"/>
    <lineage>
        <taxon>Eukaryota</taxon>
        <taxon>Haptista</taxon>
        <taxon>Haptophyta</taxon>
        <taxon>Prymnesiophyceae</taxon>
        <taxon>Prymnesiales</taxon>
        <taxon>Chrysochromulinaceae</taxon>
        <taxon>Chrysochromulina</taxon>
    </lineage>
</organism>
<comment type="caution">
    <text evidence="1">The sequence shown here is derived from an EMBL/GenBank/DDBJ whole genome shotgun (WGS) entry which is preliminary data.</text>
</comment>
<evidence type="ECO:0000313" key="1">
    <source>
        <dbReference type="EMBL" id="KOO35706.1"/>
    </source>
</evidence>